<dbReference type="PANTHER" id="PTHR43284">
    <property type="entry name" value="ASPARAGINE SYNTHETASE (GLUTAMINE-HYDROLYZING)"/>
    <property type="match status" value="1"/>
</dbReference>
<evidence type="ECO:0000256" key="3">
    <source>
        <dbReference type="ARBA" id="ARBA00048741"/>
    </source>
</evidence>
<evidence type="ECO:0000259" key="4">
    <source>
        <dbReference type="Pfam" id="PF00733"/>
    </source>
</evidence>
<feature type="domain" description="Asparagine synthetase" evidence="4">
    <location>
        <begin position="244"/>
        <end position="302"/>
    </location>
</feature>
<dbReference type="Gene3D" id="3.40.50.620">
    <property type="entry name" value="HUPs"/>
    <property type="match status" value="1"/>
</dbReference>
<dbReference type="GO" id="GO:0004066">
    <property type="term" value="F:asparagine synthase (glutamine-hydrolyzing) activity"/>
    <property type="evidence" value="ECO:0007669"/>
    <property type="project" value="UniProtKB-EC"/>
</dbReference>
<proteinExistence type="predicted"/>
<dbReference type="Proteomes" id="UP000681075">
    <property type="component" value="Unassembled WGS sequence"/>
</dbReference>
<accession>A0A8S8X9N9</accession>
<evidence type="ECO:0000256" key="1">
    <source>
        <dbReference type="ARBA" id="ARBA00005187"/>
    </source>
</evidence>
<dbReference type="PANTHER" id="PTHR43284:SF1">
    <property type="entry name" value="ASPARAGINE SYNTHETASE"/>
    <property type="match status" value="1"/>
</dbReference>
<organism evidence="5 6">
    <name type="scientific">Roseiterribacter gracilis</name>
    <dbReference type="NCBI Taxonomy" id="2812848"/>
    <lineage>
        <taxon>Bacteria</taxon>
        <taxon>Pseudomonadati</taxon>
        <taxon>Pseudomonadota</taxon>
        <taxon>Alphaproteobacteria</taxon>
        <taxon>Rhodospirillales</taxon>
        <taxon>Roseiterribacteraceae</taxon>
        <taxon>Roseiterribacter</taxon>
    </lineage>
</organism>
<comment type="pathway">
    <text evidence="1">Amino-acid biosynthesis; L-asparagine biosynthesis; L-asparagine from L-aspartate (L-Gln route): step 1/1.</text>
</comment>
<dbReference type="Pfam" id="PF00733">
    <property type="entry name" value="Asn_synthase"/>
    <property type="match status" value="2"/>
</dbReference>
<comment type="caution">
    <text evidence="5">The sequence shown here is derived from an EMBL/GenBank/DDBJ whole genome shotgun (WGS) entry which is preliminary data.</text>
</comment>
<evidence type="ECO:0000313" key="6">
    <source>
        <dbReference type="Proteomes" id="UP000681075"/>
    </source>
</evidence>
<dbReference type="RefSeq" id="WP_420240963.1">
    <property type="nucleotide sequence ID" value="NZ_BOPV01000001.1"/>
</dbReference>
<evidence type="ECO:0000256" key="2">
    <source>
        <dbReference type="ARBA" id="ARBA00012737"/>
    </source>
</evidence>
<feature type="domain" description="Asparagine synthetase" evidence="4">
    <location>
        <begin position="474"/>
        <end position="561"/>
    </location>
</feature>
<evidence type="ECO:0000313" key="5">
    <source>
        <dbReference type="EMBL" id="GIL38047.1"/>
    </source>
</evidence>
<protein>
    <recommendedName>
        <fullName evidence="2">asparagine synthase (glutamine-hydrolyzing)</fullName>
        <ecNumber evidence="2">6.3.5.4</ecNumber>
    </recommendedName>
</protein>
<reference evidence="5" key="1">
    <citation type="submission" date="2021-02" db="EMBL/GenBank/DDBJ databases">
        <title>Genome sequence of Rhodospirillales sp. strain TMPK1 isolated from soil.</title>
        <authorList>
            <person name="Nakai R."/>
            <person name="Kusada H."/>
            <person name="Tamaki H."/>
        </authorList>
    </citation>
    <scope>NUCLEOTIDE SEQUENCE</scope>
    <source>
        <strain evidence="5">TMPK1</strain>
    </source>
</reference>
<comment type="catalytic activity">
    <reaction evidence="3">
        <text>L-aspartate + L-glutamine + ATP + H2O = L-asparagine + L-glutamate + AMP + diphosphate + H(+)</text>
        <dbReference type="Rhea" id="RHEA:12228"/>
        <dbReference type="ChEBI" id="CHEBI:15377"/>
        <dbReference type="ChEBI" id="CHEBI:15378"/>
        <dbReference type="ChEBI" id="CHEBI:29985"/>
        <dbReference type="ChEBI" id="CHEBI:29991"/>
        <dbReference type="ChEBI" id="CHEBI:30616"/>
        <dbReference type="ChEBI" id="CHEBI:33019"/>
        <dbReference type="ChEBI" id="CHEBI:58048"/>
        <dbReference type="ChEBI" id="CHEBI:58359"/>
        <dbReference type="ChEBI" id="CHEBI:456215"/>
        <dbReference type="EC" id="6.3.5.4"/>
    </reaction>
</comment>
<gene>
    <name evidence="5" type="ORF">TMPK1_02840</name>
</gene>
<dbReference type="EMBL" id="BOPV01000001">
    <property type="protein sequence ID" value="GIL38047.1"/>
    <property type="molecule type" value="Genomic_DNA"/>
</dbReference>
<dbReference type="SUPFAM" id="SSF52402">
    <property type="entry name" value="Adenine nucleotide alpha hydrolases-like"/>
    <property type="match status" value="1"/>
</dbReference>
<dbReference type="InterPro" id="IPR014729">
    <property type="entry name" value="Rossmann-like_a/b/a_fold"/>
</dbReference>
<name>A0A8S8X9N9_9PROT</name>
<dbReference type="InterPro" id="IPR051786">
    <property type="entry name" value="ASN_synthetase/amidase"/>
</dbReference>
<keyword evidence="6" id="KW-1185">Reference proteome</keyword>
<dbReference type="InterPro" id="IPR001962">
    <property type="entry name" value="Asn_synthase"/>
</dbReference>
<dbReference type="EC" id="6.3.5.4" evidence="2"/>
<sequence>MLPRFIAVLFEPTSADDSKTARTLIRDLATKPGWARRFESSGMVVFDNAAQHTGQIHLIPEAGGVIYGSLFPAYNARPVAATLRDDVHALPSRRAASIIRHCWGRYVALLDDRSLFPLALRDPSGRSPCYVLRLSGTTRILFSEIEDVLPIVRSHLSVNWNYVRRFLTEHLAATRETAMQNVSELLPGESFTVKDGEDSYALVWNPASFAGDRIDDFEEAAAAVRNVAQFCADRWAEQYGRIVLSLSGGLDSSVIAGLLSRAPGAQKVLCRNLYSDFAEADERHFAALVAEQHGFELITGQHSVVAMDFDNALQKAPITLNPNRTFTGIDAVKDRQQFLDSIEADSFWSGYGGDQLFAADRNIAMARDYVLDRAVPMRLLQVARDASEITGKSIVKVLRTALSSDKDLRTYGDIPMPSFLAAAIQQRRTEADEPIMRNCHSLAPAKANHILSVMASMSANPFEKVADRPVIDFFASQPLMEVCFRIPTYVHNQDGVRRALQRAAFADMLPDAVRTRRGKGSAAADVVDSLLSPRNTRFIRSKVEQGVLVERGLLEPVRTKDVVAFERIPAPPDLNALISCIAVEDWAEKWSAALAA</sequence>
<dbReference type="AlphaFoldDB" id="A0A8S8X9N9"/>
<dbReference type="GO" id="GO:0006529">
    <property type="term" value="P:asparagine biosynthetic process"/>
    <property type="evidence" value="ECO:0007669"/>
    <property type="project" value="InterPro"/>
</dbReference>